<keyword evidence="6" id="KW-1185">Reference proteome</keyword>
<dbReference type="Proteomes" id="UP001596408">
    <property type="component" value="Unassembled WGS sequence"/>
</dbReference>
<dbReference type="InterPro" id="IPR005471">
    <property type="entry name" value="Tscrpt_reg_IclR_N"/>
</dbReference>
<dbReference type="InterPro" id="IPR014757">
    <property type="entry name" value="Tscrpt_reg_IclR_C"/>
</dbReference>
<dbReference type="InterPro" id="IPR029016">
    <property type="entry name" value="GAF-like_dom_sf"/>
</dbReference>
<dbReference type="SMART" id="SM00346">
    <property type="entry name" value="HTH_ICLR"/>
    <property type="match status" value="1"/>
</dbReference>
<name>A0ABD5TXA8_9EURY</name>
<organism evidence="5 6">
    <name type="scientific">Halopelagius fulvigenes</name>
    <dbReference type="NCBI Taxonomy" id="1198324"/>
    <lineage>
        <taxon>Archaea</taxon>
        <taxon>Methanobacteriati</taxon>
        <taxon>Methanobacteriota</taxon>
        <taxon>Stenosarchaea group</taxon>
        <taxon>Halobacteria</taxon>
        <taxon>Halobacteriales</taxon>
        <taxon>Haloferacaceae</taxon>
    </lineage>
</organism>
<keyword evidence="2" id="KW-0238">DNA-binding</keyword>
<evidence type="ECO:0000259" key="4">
    <source>
        <dbReference type="PROSITE" id="PS51078"/>
    </source>
</evidence>
<dbReference type="GO" id="GO:0003677">
    <property type="term" value="F:DNA binding"/>
    <property type="evidence" value="ECO:0007669"/>
    <property type="project" value="UniProtKB-KW"/>
</dbReference>
<dbReference type="Pfam" id="PF01614">
    <property type="entry name" value="IclR_C"/>
    <property type="match status" value="1"/>
</dbReference>
<dbReference type="PANTHER" id="PTHR30136">
    <property type="entry name" value="HELIX-TURN-HELIX TRANSCRIPTIONAL REGULATOR, ICLR FAMILY"/>
    <property type="match status" value="1"/>
</dbReference>
<evidence type="ECO:0000313" key="6">
    <source>
        <dbReference type="Proteomes" id="UP001596408"/>
    </source>
</evidence>
<dbReference type="PROSITE" id="PS51078">
    <property type="entry name" value="ICLR_ED"/>
    <property type="match status" value="1"/>
</dbReference>
<evidence type="ECO:0000256" key="1">
    <source>
        <dbReference type="ARBA" id="ARBA00023015"/>
    </source>
</evidence>
<comment type="caution">
    <text evidence="5">The sequence shown here is derived from an EMBL/GenBank/DDBJ whole genome shotgun (WGS) entry which is preliminary data.</text>
</comment>
<gene>
    <name evidence="5" type="ORF">ACFQEV_09715</name>
</gene>
<keyword evidence="1" id="KW-0805">Transcription regulation</keyword>
<dbReference type="Gene3D" id="1.10.10.10">
    <property type="entry name" value="Winged helix-like DNA-binding domain superfamily/Winged helix DNA-binding domain"/>
    <property type="match status" value="1"/>
</dbReference>
<accession>A0ABD5TXA8</accession>
<dbReference type="EMBL" id="JBHSXH010000014">
    <property type="protein sequence ID" value="MFC6825262.1"/>
    <property type="molecule type" value="Genomic_DNA"/>
</dbReference>
<dbReference type="InterPro" id="IPR036388">
    <property type="entry name" value="WH-like_DNA-bd_sf"/>
</dbReference>
<evidence type="ECO:0000256" key="3">
    <source>
        <dbReference type="ARBA" id="ARBA00023163"/>
    </source>
</evidence>
<reference evidence="5 6" key="1">
    <citation type="journal article" date="2019" name="Int. J. Syst. Evol. Microbiol.">
        <title>The Global Catalogue of Microorganisms (GCM) 10K type strain sequencing project: providing services to taxonomists for standard genome sequencing and annotation.</title>
        <authorList>
            <consortium name="The Broad Institute Genomics Platform"/>
            <consortium name="The Broad Institute Genome Sequencing Center for Infectious Disease"/>
            <person name="Wu L."/>
            <person name="Ma J."/>
        </authorList>
    </citation>
    <scope>NUCLEOTIDE SEQUENCE [LARGE SCALE GENOMIC DNA]</scope>
    <source>
        <strain evidence="5 6">YIM 94188</strain>
    </source>
</reference>
<protein>
    <submittedName>
        <fullName evidence="5">IclR family transcriptional regulator</fullName>
    </submittedName>
</protein>
<dbReference type="PANTHER" id="PTHR30136:SF35">
    <property type="entry name" value="HTH-TYPE TRANSCRIPTIONAL REGULATOR RV1719"/>
    <property type="match status" value="1"/>
</dbReference>
<feature type="domain" description="IclR-ED" evidence="4">
    <location>
        <begin position="69"/>
        <end position="253"/>
    </location>
</feature>
<dbReference type="SUPFAM" id="SSF46785">
    <property type="entry name" value="Winged helix' DNA-binding domain"/>
    <property type="match status" value="1"/>
</dbReference>
<evidence type="ECO:0000256" key="2">
    <source>
        <dbReference type="ARBA" id="ARBA00023125"/>
    </source>
</evidence>
<dbReference type="Pfam" id="PF09339">
    <property type="entry name" value="HTH_IclR"/>
    <property type="match status" value="1"/>
</dbReference>
<dbReference type="RefSeq" id="WP_379695322.1">
    <property type="nucleotide sequence ID" value="NZ_JBHSXH010000014.1"/>
</dbReference>
<dbReference type="InterPro" id="IPR050707">
    <property type="entry name" value="HTH_MetabolicPath_Reg"/>
</dbReference>
<proteinExistence type="predicted"/>
<dbReference type="InterPro" id="IPR036390">
    <property type="entry name" value="WH_DNA-bd_sf"/>
</dbReference>
<dbReference type="AlphaFoldDB" id="A0ABD5TXA8"/>
<dbReference type="SUPFAM" id="SSF55781">
    <property type="entry name" value="GAF domain-like"/>
    <property type="match status" value="1"/>
</dbReference>
<sequence>MRENGDPPVKATTTSAQVLDALVELGEANLTTVENEVELSKSSVHNHLETLRHLGFVVKEHRKYRPSLRFFEIGSSVRSGFPLYRVGRREVDRLAQTSGLAAGLTVIERDAGICLYESTGQKVETPPVAEGETVPLHCTAPGKAMLANLPDDELESVLDAQDVEPFTEHTITDLPHLRKELETAQTRRLTSDREEWRTDLRGLAAGITDPEGLTFGAIYVLSPPESMSGKRFQQDIPGLIISSANKIRKALRNTS</sequence>
<dbReference type="GO" id="GO:0006355">
    <property type="term" value="P:regulation of DNA-templated transcription"/>
    <property type="evidence" value="ECO:0007669"/>
    <property type="project" value="UniProtKB-ARBA"/>
</dbReference>
<dbReference type="Gene3D" id="3.30.450.40">
    <property type="match status" value="1"/>
</dbReference>
<evidence type="ECO:0000313" key="5">
    <source>
        <dbReference type="EMBL" id="MFC6825262.1"/>
    </source>
</evidence>
<keyword evidence="3" id="KW-0804">Transcription</keyword>